<accession>C9DFY5</accession>
<proteinExistence type="predicted"/>
<keyword evidence="2" id="KW-1185">Reference proteome</keyword>
<sequence>MLSMNDFFGLVRKHGLQRTNRYQILITIPQAVTDMLDKQVIEFAETGTQSTKLLAIGNSQEKVLSLMATNIMVPGYNVSTTDMKVGHTRKIANGVNYGEFTAVFRCTGEMFEKKIFDAWRKVVVGSDHSLGFYDSYIGTIKVMTTDQNDNVTYETSMSEAYPLTVTEMTLNRDERDAFATISVSFTYRKLFNTDEDYGEKRNVQPPKFSGEYAPRTDGLQITADGLARAPNRVTEYPQLALPAPPRNQTRPLYLMDVYTSIERVKVRIEDGTLDPNLGSKMLRSMGADVGVNFTPNPDVDNLINYVDDMIYSLEGR</sequence>
<dbReference type="OrthoDB" id="36258at10239"/>
<organismHost>
    <name type="scientific">Delftia acidovorans</name>
    <name type="common">Pseudomonas acidovorans</name>
    <name type="synonym">Comamonas acidovorans</name>
    <dbReference type="NCBI Taxonomy" id="80866"/>
</organismHost>
<protein>
    <submittedName>
        <fullName evidence="1">Gp19 tail tube monomer</fullName>
    </submittedName>
</protein>
<dbReference type="EMBL" id="GQ357915">
    <property type="protein sequence ID" value="ACV50036.1"/>
    <property type="molecule type" value="Genomic_DNA"/>
</dbReference>
<dbReference type="Proteomes" id="UP000008986">
    <property type="component" value="Segment"/>
</dbReference>
<dbReference type="GeneID" id="8683960"/>
<name>C9DFY5_BPW14</name>
<organism evidence="1 2">
    <name type="scientific">Delftia phage PhiW-14</name>
    <name type="common">Deftia acidovorans bacteriophage phiW-14</name>
    <dbReference type="NCBI Taxonomy" id="665032"/>
    <lineage>
        <taxon>Viruses</taxon>
        <taxon>Duplodnaviria</taxon>
        <taxon>Heunggongvirae</taxon>
        <taxon>Uroviricota</taxon>
        <taxon>Caudoviricetes</taxon>
        <taxon>Ionavirus</taxon>
        <taxon>Ionavirus W14</taxon>
    </lineage>
</organism>
<evidence type="ECO:0000313" key="1">
    <source>
        <dbReference type="EMBL" id="ACV50036.1"/>
    </source>
</evidence>
<evidence type="ECO:0000313" key="2">
    <source>
        <dbReference type="Proteomes" id="UP000008986"/>
    </source>
</evidence>
<dbReference type="KEGG" id="vg:8683960"/>
<dbReference type="RefSeq" id="YP_003358868.1">
    <property type="nucleotide sequence ID" value="NC_013697.1"/>
</dbReference>
<reference evidence="2" key="1">
    <citation type="submission" date="2009-07" db="EMBL/GenBank/DDBJ databases">
        <authorList>
            <person name="Kropinski A.M."/>
            <person name="Villegas A."/>
            <person name="Lingohr E.J."/>
        </authorList>
    </citation>
    <scope>NUCLEOTIDE SEQUENCE [LARGE SCALE GENOMIC DNA]</scope>
</reference>
<gene>
    <name evidence="1" type="primary">13</name>
</gene>